<evidence type="ECO:0000256" key="1">
    <source>
        <dbReference type="SAM" id="Phobius"/>
    </source>
</evidence>
<keyword evidence="4" id="KW-1185">Reference proteome</keyword>
<dbReference type="InterPro" id="IPR012495">
    <property type="entry name" value="TadE-like_dom"/>
</dbReference>
<keyword evidence="1" id="KW-0472">Membrane</keyword>
<dbReference type="EMBL" id="SJPH01000004">
    <property type="protein sequence ID" value="TWT43375.1"/>
    <property type="molecule type" value="Genomic_DNA"/>
</dbReference>
<evidence type="ECO:0000259" key="2">
    <source>
        <dbReference type="Pfam" id="PF07811"/>
    </source>
</evidence>
<evidence type="ECO:0000313" key="3">
    <source>
        <dbReference type="EMBL" id="TWT43375.1"/>
    </source>
</evidence>
<accession>A0A5C5VZE7</accession>
<dbReference type="Pfam" id="PF07811">
    <property type="entry name" value="TadE"/>
    <property type="match status" value="1"/>
</dbReference>
<name>A0A5C5VZE7_9BACT</name>
<gene>
    <name evidence="3" type="ORF">Pla111_23260</name>
</gene>
<organism evidence="3 4">
    <name type="scientific">Botrimarina hoheduenensis</name>
    <dbReference type="NCBI Taxonomy" id="2528000"/>
    <lineage>
        <taxon>Bacteria</taxon>
        <taxon>Pseudomonadati</taxon>
        <taxon>Planctomycetota</taxon>
        <taxon>Planctomycetia</taxon>
        <taxon>Pirellulales</taxon>
        <taxon>Lacipirellulaceae</taxon>
        <taxon>Botrimarina</taxon>
    </lineage>
</organism>
<dbReference type="AlphaFoldDB" id="A0A5C5VZE7"/>
<evidence type="ECO:0000313" key="4">
    <source>
        <dbReference type="Proteomes" id="UP000318995"/>
    </source>
</evidence>
<comment type="caution">
    <text evidence="3">The sequence shown here is derived from an EMBL/GenBank/DDBJ whole genome shotgun (WGS) entry which is preliminary data.</text>
</comment>
<feature type="transmembrane region" description="Helical" evidence="1">
    <location>
        <begin position="12"/>
        <end position="32"/>
    </location>
</feature>
<sequence length="136" mass="14541">MTRSRKPHPRGVAAVEFAVVAPVFFLVVLGIIEFGRMVMVQQVITNAAREGARIAVLDSATTARVETRVTDYLNSANLRGSSVTITPNPPTLAGFDQPVSVQVDVPFAAVSALSRPFLAGSRTLTATAVMRRETSE</sequence>
<dbReference type="RefSeq" id="WP_146574435.1">
    <property type="nucleotide sequence ID" value="NZ_SJPH01000004.1"/>
</dbReference>
<protein>
    <submittedName>
        <fullName evidence="3">TadE-like protein</fullName>
    </submittedName>
</protein>
<feature type="domain" description="TadE-like" evidence="2">
    <location>
        <begin position="11"/>
        <end position="53"/>
    </location>
</feature>
<dbReference type="OrthoDB" id="278387at2"/>
<reference evidence="3 4" key="1">
    <citation type="submission" date="2019-02" db="EMBL/GenBank/DDBJ databases">
        <title>Deep-cultivation of Planctomycetes and their phenomic and genomic characterization uncovers novel biology.</title>
        <authorList>
            <person name="Wiegand S."/>
            <person name="Jogler M."/>
            <person name="Boedeker C."/>
            <person name="Pinto D."/>
            <person name="Vollmers J."/>
            <person name="Rivas-Marin E."/>
            <person name="Kohn T."/>
            <person name="Peeters S.H."/>
            <person name="Heuer A."/>
            <person name="Rast P."/>
            <person name="Oberbeckmann S."/>
            <person name="Bunk B."/>
            <person name="Jeske O."/>
            <person name="Meyerdierks A."/>
            <person name="Storesund J.E."/>
            <person name="Kallscheuer N."/>
            <person name="Luecker S."/>
            <person name="Lage O.M."/>
            <person name="Pohl T."/>
            <person name="Merkel B.J."/>
            <person name="Hornburger P."/>
            <person name="Mueller R.-W."/>
            <person name="Bruemmer F."/>
            <person name="Labrenz M."/>
            <person name="Spormann A.M."/>
            <person name="Op Den Camp H."/>
            <person name="Overmann J."/>
            <person name="Amann R."/>
            <person name="Jetten M.S.M."/>
            <person name="Mascher T."/>
            <person name="Medema M.H."/>
            <person name="Devos D.P."/>
            <person name="Kaster A.-K."/>
            <person name="Ovreas L."/>
            <person name="Rohde M."/>
            <person name="Galperin M.Y."/>
            <person name="Jogler C."/>
        </authorList>
    </citation>
    <scope>NUCLEOTIDE SEQUENCE [LARGE SCALE GENOMIC DNA]</scope>
    <source>
        <strain evidence="3 4">Pla111</strain>
    </source>
</reference>
<keyword evidence="1" id="KW-0812">Transmembrane</keyword>
<dbReference type="Proteomes" id="UP000318995">
    <property type="component" value="Unassembled WGS sequence"/>
</dbReference>
<proteinExistence type="predicted"/>
<keyword evidence="1" id="KW-1133">Transmembrane helix</keyword>